<feature type="region of interest" description="Disordered" evidence="1">
    <location>
        <begin position="166"/>
        <end position="240"/>
    </location>
</feature>
<reference evidence="3" key="1">
    <citation type="journal article" date="2014" name="Genome Announc.">
        <title>Genome sequence of the yeast Cyberlindnera fabianii (Hansenula fabianii).</title>
        <authorList>
            <person name="Freel K.C."/>
            <person name="Sarilar V."/>
            <person name="Neuveglise C."/>
            <person name="Devillers H."/>
            <person name="Friedrich A."/>
            <person name="Schacherer J."/>
        </authorList>
    </citation>
    <scope>NUCLEOTIDE SEQUENCE</scope>
    <source>
        <strain evidence="3">YJS4271</strain>
    </source>
</reference>
<dbReference type="EMBL" id="LK052903">
    <property type="protein sequence ID" value="CDR45389.1"/>
    <property type="molecule type" value="Genomic_DNA"/>
</dbReference>
<gene>
    <name evidence="3" type="ORF">CYFA0S_18e00738g</name>
</gene>
<feature type="transmembrane region" description="Helical" evidence="2">
    <location>
        <begin position="427"/>
        <end position="451"/>
    </location>
</feature>
<organism evidence="3">
    <name type="scientific">Cyberlindnera fabianii</name>
    <name type="common">Yeast</name>
    <name type="synonym">Hansenula fabianii</name>
    <dbReference type="NCBI Taxonomy" id="36022"/>
    <lineage>
        <taxon>Eukaryota</taxon>
        <taxon>Fungi</taxon>
        <taxon>Dikarya</taxon>
        <taxon>Ascomycota</taxon>
        <taxon>Saccharomycotina</taxon>
        <taxon>Saccharomycetes</taxon>
        <taxon>Phaffomycetales</taxon>
        <taxon>Phaffomycetaceae</taxon>
        <taxon>Cyberlindnera</taxon>
    </lineage>
</organism>
<evidence type="ECO:0000256" key="2">
    <source>
        <dbReference type="SAM" id="Phobius"/>
    </source>
</evidence>
<feature type="compositionally biased region" description="Low complexity" evidence="1">
    <location>
        <begin position="266"/>
        <end position="277"/>
    </location>
</feature>
<name>A0A061B696_CYBFA</name>
<keyword evidence="2" id="KW-1133">Transmembrane helix</keyword>
<dbReference type="VEuPathDB" id="FungiDB:BON22_1148"/>
<feature type="compositionally biased region" description="Polar residues" evidence="1">
    <location>
        <begin position="192"/>
        <end position="205"/>
    </location>
</feature>
<evidence type="ECO:0000313" key="3">
    <source>
        <dbReference type="EMBL" id="CDR45389.1"/>
    </source>
</evidence>
<dbReference type="OrthoDB" id="3981319at2759"/>
<proteinExistence type="predicted"/>
<accession>A0A061B696</accession>
<dbReference type="AlphaFoldDB" id="A0A061B696"/>
<feature type="compositionally biased region" description="Polar residues" evidence="1">
    <location>
        <begin position="1"/>
        <end position="20"/>
    </location>
</feature>
<feature type="region of interest" description="Disordered" evidence="1">
    <location>
        <begin position="1"/>
        <end position="26"/>
    </location>
</feature>
<feature type="region of interest" description="Disordered" evidence="1">
    <location>
        <begin position="256"/>
        <end position="282"/>
    </location>
</feature>
<protein>
    <submittedName>
        <fullName evidence="3">CYFA0S18e00738g1_1</fullName>
    </submittedName>
</protein>
<sequence length="494" mass="53887">MTEIYNTSDHSGPPNQSMSTDSEESFLMKQINKSQLFNNSSSSGSTGQRRSHFRESYLDEDGNLRSFSVYQDVINETSDESRDISLTGLSSLNIDQLVNHEPRNSVLANILNEVDDNSQVKHTNRKSVSLSRSDSSREQQLRKNVKRMSHSSFRISAYAQLPLPGTGSYPTSGSGSGSGSSGNVEGSDYAKGSSQPSDSGIALSSQHDHPQPPLASLSQRVPSPEFRVPYPPVPIPGSTEPIIPNQADDPLEPFTGLGQIPHKKSSSTLSSFKSARSTTRESILNFEETRKRQKGTPHLLTSNAVQNAQATVKFHTSTDNATIDAGVIPSIHSPSSENFTEVVDDISIRDTRRAKVYSGDAVVKKPAGLKEFKLRPTSHDYSDTPIVTPYYLRNPNDDGDFADDSLLEKIQFDRSNRPVKPQPNTNVIAWLIFCVSFIIPPLFFFLGLGLLDSHIGNVSVGLKRISILTGVLYLMIALAMIGVGFGVGITQAQA</sequence>
<feature type="region of interest" description="Disordered" evidence="1">
    <location>
        <begin position="119"/>
        <end position="149"/>
    </location>
</feature>
<feature type="transmembrane region" description="Helical" evidence="2">
    <location>
        <begin position="471"/>
        <end position="492"/>
    </location>
</feature>
<keyword evidence="2" id="KW-0812">Transmembrane</keyword>
<keyword evidence="2" id="KW-0472">Membrane</keyword>
<evidence type="ECO:0000256" key="1">
    <source>
        <dbReference type="SAM" id="MobiDB-lite"/>
    </source>
</evidence>